<keyword evidence="5 7" id="KW-0418">Kinase</keyword>
<keyword evidence="2 5" id="KW-0547">Nucleotide-binding</keyword>
<keyword evidence="8" id="KW-1185">Reference proteome</keyword>
<keyword evidence="3 5" id="KW-0067">ATP-binding</keyword>
<evidence type="ECO:0000313" key="7">
    <source>
        <dbReference type="EMBL" id="MFC4488295.1"/>
    </source>
</evidence>
<dbReference type="Gene3D" id="3.40.50.300">
    <property type="entry name" value="P-loop containing nucleotide triphosphate hydrolases"/>
    <property type="match status" value="1"/>
</dbReference>
<keyword evidence="4 5" id="KW-0173">Coenzyme A biosynthesis</keyword>
<comment type="subcellular location">
    <subcellularLocation>
        <location evidence="5">Cytoplasm</location>
    </subcellularLocation>
</comment>
<dbReference type="GO" id="GO:0004140">
    <property type="term" value="F:dephospho-CoA kinase activity"/>
    <property type="evidence" value="ECO:0007669"/>
    <property type="project" value="UniProtKB-EC"/>
</dbReference>
<dbReference type="PANTHER" id="PTHR10695:SF46">
    <property type="entry name" value="BIFUNCTIONAL COENZYME A SYNTHASE-RELATED"/>
    <property type="match status" value="1"/>
</dbReference>
<dbReference type="PANTHER" id="PTHR10695">
    <property type="entry name" value="DEPHOSPHO-COA KINASE-RELATED"/>
    <property type="match status" value="1"/>
</dbReference>
<dbReference type="CDD" id="cd02022">
    <property type="entry name" value="DPCK"/>
    <property type="match status" value="1"/>
</dbReference>
<comment type="similarity">
    <text evidence="1 5">Belongs to the CoaE family.</text>
</comment>
<dbReference type="HAMAP" id="MF_00376">
    <property type="entry name" value="Dephospho_CoA_kinase"/>
    <property type="match status" value="1"/>
</dbReference>
<dbReference type="NCBIfam" id="TIGR00152">
    <property type="entry name" value="dephospho-CoA kinase"/>
    <property type="match status" value="1"/>
</dbReference>
<dbReference type="RefSeq" id="WP_231462446.1">
    <property type="nucleotide sequence ID" value="NZ_JAJOHW010000072.1"/>
</dbReference>
<evidence type="ECO:0000313" key="8">
    <source>
        <dbReference type="Proteomes" id="UP001595999"/>
    </source>
</evidence>
<comment type="pathway">
    <text evidence="5">Cofactor biosynthesis; coenzyme A biosynthesis; CoA from (R)-pantothenate: step 5/5.</text>
</comment>
<dbReference type="Proteomes" id="UP001595999">
    <property type="component" value="Unassembled WGS sequence"/>
</dbReference>
<protein>
    <recommendedName>
        <fullName evidence="5 6">Dephospho-CoA kinase</fullName>
        <ecNumber evidence="5 6">2.7.1.24</ecNumber>
    </recommendedName>
    <alternativeName>
        <fullName evidence="5">Dephosphocoenzyme A kinase</fullName>
    </alternativeName>
</protein>
<keyword evidence="5 7" id="KW-0808">Transferase</keyword>
<evidence type="ECO:0000256" key="1">
    <source>
        <dbReference type="ARBA" id="ARBA00009018"/>
    </source>
</evidence>
<accession>A0ABV8ZPC1</accession>
<name>A0ABV8ZPC1_9NEIS</name>
<feature type="binding site" evidence="5">
    <location>
        <begin position="13"/>
        <end position="18"/>
    </location>
    <ligand>
        <name>ATP</name>
        <dbReference type="ChEBI" id="CHEBI:30616"/>
    </ligand>
</feature>
<evidence type="ECO:0000256" key="5">
    <source>
        <dbReference type="HAMAP-Rule" id="MF_00376"/>
    </source>
</evidence>
<proteinExistence type="inferred from homology"/>
<dbReference type="EC" id="2.7.1.24" evidence="5 6"/>
<comment type="caution">
    <text evidence="7">The sequence shown here is derived from an EMBL/GenBank/DDBJ whole genome shotgun (WGS) entry which is preliminary data.</text>
</comment>
<evidence type="ECO:0000256" key="4">
    <source>
        <dbReference type="ARBA" id="ARBA00022993"/>
    </source>
</evidence>
<sequence>MAIKVVGLTGGIGSGKSAAADRFAELGVPVIDTDRIAHELTGPQGAAMPALVAEFGAGAMRADGALDRAWMRERVFADADSRQRLEGVLHPMIRQESIARLAAAHGAYRVLVVPLLFESGHYLPLLARTLLVDCDEAIQIERVMQRNGLDEAAVRAIMAAQCSRAQRRAQADDIICNNDSLAALRLQVDAKHDYYLASLADRP</sequence>
<dbReference type="EMBL" id="JBHSEK010000001">
    <property type="protein sequence ID" value="MFC4488295.1"/>
    <property type="molecule type" value="Genomic_DNA"/>
</dbReference>
<dbReference type="Pfam" id="PF01121">
    <property type="entry name" value="CoaE"/>
    <property type="match status" value="1"/>
</dbReference>
<keyword evidence="5" id="KW-0963">Cytoplasm</keyword>
<comment type="function">
    <text evidence="5">Catalyzes the phosphorylation of the 3'-hydroxyl group of dephosphocoenzyme A to form coenzyme A.</text>
</comment>
<organism evidence="7 8">
    <name type="scientific">Chromobacterium aquaticum</name>
    <dbReference type="NCBI Taxonomy" id="467180"/>
    <lineage>
        <taxon>Bacteria</taxon>
        <taxon>Pseudomonadati</taxon>
        <taxon>Pseudomonadota</taxon>
        <taxon>Betaproteobacteria</taxon>
        <taxon>Neisseriales</taxon>
        <taxon>Chromobacteriaceae</taxon>
        <taxon>Chromobacterium</taxon>
    </lineage>
</organism>
<dbReference type="InterPro" id="IPR001977">
    <property type="entry name" value="Depp_CoAkinase"/>
</dbReference>
<dbReference type="PROSITE" id="PS51219">
    <property type="entry name" value="DPCK"/>
    <property type="match status" value="1"/>
</dbReference>
<evidence type="ECO:0000256" key="3">
    <source>
        <dbReference type="ARBA" id="ARBA00022840"/>
    </source>
</evidence>
<gene>
    <name evidence="5 7" type="primary">coaE</name>
    <name evidence="7" type="ORF">ACFO0R_01555</name>
</gene>
<dbReference type="InterPro" id="IPR027417">
    <property type="entry name" value="P-loop_NTPase"/>
</dbReference>
<comment type="catalytic activity">
    <reaction evidence="5">
        <text>3'-dephospho-CoA + ATP = ADP + CoA + H(+)</text>
        <dbReference type="Rhea" id="RHEA:18245"/>
        <dbReference type="ChEBI" id="CHEBI:15378"/>
        <dbReference type="ChEBI" id="CHEBI:30616"/>
        <dbReference type="ChEBI" id="CHEBI:57287"/>
        <dbReference type="ChEBI" id="CHEBI:57328"/>
        <dbReference type="ChEBI" id="CHEBI:456216"/>
        <dbReference type="EC" id="2.7.1.24"/>
    </reaction>
</comment>
<reference evidence="8" key="1">
    <citation type="journal article" date="2019" name="Int. J. Syst. Evol. Microbiol.">
        <title>The Global Catalogue of Microorganisms (GCM) 10K type strain sequencing project: providing services to taxonomists for standard genome sequencing and annotation.</title>
        <authorList>
            <consortium name="The Broad Institute Genomics Platform"/>
            <consortium name="The Broad Institute Genome Sequencing Center for Infectious Disease"/>
            <person name="Wu L."/>
            <person name="Ma J."/>
        </authorList>
    </citation>
    <scope>NUCLEOTIDE SEQUENCE [LARGE SCALE GENOMIC DNA]</scope>
    <source>
        <strain evidence="8">CGMCC 4.7608</strain>
    </source>
</reference>
<evidence type="ECO:0000256" key="2">
    <source>
        <dbReference type="ARBA" id="ARBA00022741"/>
    </source>
</evidence>
<dbReference type="SUPFAM" id="SSF52540">
    <property type="entry name" value="P-loop containing nucleoside triphosphate hydrolases"/>
    <property type="match status" value="1"/>
</dbReference>
<evidence type="ECO:0000256" key="6">
    <source>
        <dbReference type="NCBIfam" id="TIGR00152"/>
    </source>
</evidence>